<reference evidence="3" key="1">
    <citation type="journal article" date="2019" name="Int. J. Syst. Evol. Microbiol.">
        <title>The Global Catalogue of Microorganisms (GCM) 10K type strain sequencing project: providing services to taxonomists for standard genome sequencing and annotation.</title>
        <authorList>
            <consortium name="The Broad Institute Genomics Platform"/>
            <consortium name="The Broad Institute Genome Sequencing Center for Infectious Disease"/>
            <person name="Wu L."/>
            <person name="Ma J."/>
        </authorList>
    </citation>
    <scope>NUCLEOTIDE SEQUENCE [LARGE SCALE GENOMIC DNA]</scope>
    <source>
        <strain evidence="3">JCM 32148</strain>
    </source>
</reference>
<comment type="caution">
    <text evidence="2">The sequence shown here is derived from an EMBL/GenBank/DDBJ whole genome shotgun (WGS) entry which is preliminary data.</text>
</comment>
<dbReference type="InterPro" id="IPR006827">
    <property type="entry name" value="Lant_deHydtase_N"/>
</dbReference>
<evidence type="ECO:0000259" key="1">
    <source>
        <dbReference type="Pfam" id="PF04738"/>
    </source>
</evidence>
<accession>A0ABW3ACX6</accession>
<protein>
    <submittedName>
        <fullName evidence="2">Lantibiotic dehydratase</fullName>
    </submittedName>
</protein>
<keyword evidence="3" id="KW-1185">Reference proteome</keyword>
<feature type="non-terminal residue" evidence="2">
    <location>
        <position position="178"/>
    </location>
</feature>
<dbReference type="Proteomes" id="UP001597053">
    <property type="component" value="Unassembled WGS sequence"/>
</dbReference>
<proteinExistence type="predicted"/>
<evidence type="ECO:0000313" key="2">
    <source>
        <dbReference type="EMBL" id="MFD0788600.1"/>
    </source>
</evidence>
<dbReference type="Pfam" id="PF04738">
    <property type="entry name" value="Lant_dehydr_N"/>
    <property type="match status" value="1"/>
</dbReference>
<name>A0ABW3ACX6_9ACTN</name>
<feature type="domain" description="Lantibiotic dehydratase N-terminal" evidence="1">
    <location>
        <begin position="67"/>
        <end position="177"/>
    </location>
</feature>
<organism evidence="2 3">
    <name type="scientific">Micromonospora azadirachtae</name>
    <dbReference type="NCBI Taxonomy" id="1970735"/>
    <lineage>
        <taxon>Bacteria</taxon>
        <taxon>Bacillati</taxon>
        <taxon>Actinomycetota</taxon>
        <taxon>Actinomycetes</taxon>
        <taxon>Micromonosporales</taxon>
        <taxon>Micromonosporaceae</taxon>
        <taxon>Micromonospora</taxon>
    </lineage>
</organism>
<feature type="non-terminal residue" evidence="2">
    <location>
        <position position="1"/>
    </location>
</feature>
<sequence length="178" mass="20036">TGWSVWRDAVLRTTGFPADGLTMFSAPQAAVAADELLATGSGAEHFDKEFAEAVAVGAERLSELADDRLLREAVTWQNRNMLTAVDALRRDGADAPRNARRRERERVLLRYWQRYCGKNETIGFFGPSCWVTLDPTRQATVEVRPGPALTRHRRVWFESWALAAYADTIGRDLAVRAW</sequence>
<evidence type="ECO:0000313" key="3">
    <source>
        <dbReference type="Proteomes" id="UP001597053"/>
    </source>
</evidence>
<gene>
    <name evidence="2" type="ORF">ACFQZ8_32185</name>
</gene>
<dbReference type="EMBL" id="JBHTHM010002924">
    <property type="protein sequence ID" value="MFD0788600.1"/>
    <property type="molecule type" value="Genomic_DNA"/>
</dbReference>